<evidence type="ECO:0000256" key="3">
    <source>
        <dbReference type="ARBA" id="ARBA00022763"/>
    </source>
</evidence>
<dbReference type="EMBL" id="JADPUN010000142">
    <property type="protein sequence ID" value="MBF9129994.1"/>
    <property type="molecule type" value="Genomic_DNA"/>
</dbReference>
<keyword evidence="10" id="KW-1185">Reference proteome</keyword>
<dbReference type="Gene3D" id="3.90.1680.10">
    <property type="entry name" value="SOS response associated peptidase-like"/>
    <property type="match status" value="1"/>
</dbReference>
<dbReference type="Pfam" id="PF02586">
    <property type="entry name" value="SRAP"/>
    <property type="match status" value="1"/>
</dbReference>
<evidence type="ECO:0000313" key="10">
    <source>
        <dbReference type="Proteomes" id="UP000638560"/>
    </source>
</evidence>
<proteinExistence type="inferred from homology"/>
<dbReference type="PANTHER" id="PTHR13604">
    <property type="entry name" value="DC12-RELATED"/>
    <property type="match status" value="1"/>
</dbReference>
<dbReference type="SUPFAM" id="SSF143081">
    <property type="entry name" value="BB1717-like"/>
    <property type="match status" value="1"/>
</dbReference>
<evidence type="ECO:0000256" key="6">
    <source>
        <dbReference type="ARBA" id="ARBA00023125"/>
    </source>
</evidence>
<protein>
    <recommendedName>
        <fullName evidence="8">Abasic site processing protein</fullName>
        <ecNumber evidence="8">3.4.-.-</ecNumber>
    </recommendedName>
</protein>
<evidence type="ECO:0000256" key="5">
    <source>
        <dbReference type="ARBA" id="ARBA00023124"/>
    </source>
</evidence>
<evidence type="ECO:0000256" key="2">
    <source>
        <dbReference type="ARBA" id="ARBA00022670"/>
    </source>
</evidence>
<dbReference type="RefSeq" id="WP_196201609.1">
    <property type="nucleotide sequence ID" value="NZ_JADPUN010000142.1"/>
</dbReference>
<keyword evidence="2 8" id="KW-0645">Protease</keyword>
<accession>A0ABS0GUW6</accession>
<evidence type="ECO:0000256" key="1">
    <source>
        <dbReference type="ARBA" id="ARBA00008136"/>
    </source>
</evidence>
<comment type="caution">
    <text evidence="9">The sequence shown here is derived from an EMBL/GenBank/DDBJ whole genome shotgun (WGS) entry which is preliminary data.</text>
</comment>
<gene>
    <name evidence="9" type="ORF">I0C86_13635</name>
</gene>
<evidence type="ECO:0000256" key="4">
    <source>
        <dbReference type="ARBA" id="ARBA00022801"/>
    </source>
</evidence>
<evidence type="ECO:0000313" key="9">
    <source>
        <dbReference type="EMBL" id="MBF9129994.1"/>
    </source>
</evidence>
<dbReference type="Proteomes" id="UP000638560">
    <property type="component" value="Unassembled WGS sequence"/>
</dbReference>
<keyword evidence="5" id="KW-0190">Covalent protein-DNA linkage</keyword>
<name>A0ABS0GUW6_9ACTN</name>
<keyword evidence="6" id="KW-0238">DNA-binding</keyword>
<evidence type="ECO:0000256" key="8">
    <source>
        <dbReference type="RuleBase" id="RU364100"/>
    </source>
</evidence>
<keyword evidence="4 8" id="KW-0378">Hydrolase</keyword>
<dbReference type="EC" id="3.4.-.-" evidence="8"/>
<dbReference type="PANTHER" id="PTHR13604:SF0">
    <property type="entry name" value="ABASIC SITE PROCESSING PROTEIN HMCES"/>
    <property type="match status" value="1"/>
</dbReference>
<dbReference type="InterPro" id="IPR036590">
    <property type="entry name" value="SRAP-like"/>
</dbReference>
<dbReference type="InterPro" id="IPR003738">
    <property type="entry name" value="SRAP"/>
</dbReference>
<comment type="similarity">
    <text evidence="1 8">Belongs to the SOS response-associated peptidase family.</text>
</comment>
<keyword evidence="3" id="KW-0227">DNA damage</keyword>
<evidence type="ECO:0000256" key="7">
    <source>
        <dbReference type="ARBA" id="ARBA00023239"/>
    </source>
</evidence>
<reference evidence="9 10" key="1">
    <citation type="submission" date="2020-11" db="EMBL/GenBank/DDBJ databases">
        <title>A novel isolate from a Black sea contaminated sediment with potential to produce alkanes: Plantactinospora alkalitolerans sp. nov.</title>
        <authorList>
            <person name="Carro L."/>
            <person name="Veyisoglu A."/>
            <person name="Guven K."/>
            <person name="Schumann P."/>
            <person name="Klenk H.-P."/>
            <person name="Sahin N."/>
        </authorList>
    </citation>
    <scope>NUCLEOTIDE SEQUENCE [LARGE SCALE GENOMIC DNA]</scope>
    <source>
        <strain evidence="9 10">S1510</strain>
    </source>
</reference>
<organism evidence="9 10">
    <name type="scientific">Plantactinospora alkalitolerans</name>
    <dbReference type="NCBI Taxonomy" id="2789879"/>
    <lineage>
        <taxon>Bacteria</taxon>
        <taxon>Bacillati</taxon>
        <taxon>Actinomycetota</taxon>
        <taxon>Actinomycetes</taxon>
        <taxon>Micromonosporales</taxon>
        <taxon>Micromonosporaceae</taxon>
        <taxon>Plantactinospora</taxon>
    </lineage>
</organism>
<keyword evidence="7" id="KW-0456">Lyase</keyword>
<sequence>MCGRYATTRSAADLSALFEAYDDSGDRLVPDYNVAPTDPVPIVRISERVGGSVLSVARWGLLPSWAKDTRGAARMINARAETVATTRAYAQSFARRRCLVPADGWYEWVRRDGAKQAYFMTPRDGEVLVFAGLWSVWRGAGDPLLSCSVVTMAALGELALVHDRMPLVLPRHRWSDWLSGDDADPAGLLAAPSAQALAAIEVRPVGRGVGDVRNDGPELVARVPAPPLGALPEDPVLSTLF</sequence>